<dbReference type="SUPFAM" id="SSF55486">
    <property type="entry name" value="Metalloproteases ('zincins'), catalytic domain"/>
    <property type="match status" value="1"/>
</dbReference>
<evidence type="ECO:0000256" key="5">
    <source>
        <dbReference type="ARBA" id="ARBA00022833"/>
    </source>
</evidence>
<evidence type="ECO:0000313" key="12">
    <source>
        <dbReference type="Proteomes" id="UP001472866"/>
    </source>
</evidence>
<evidence type="ECO:0000256" key="3">
    <source>
        <dbReference type="ARBA" id="ARBA00022723"/>
    </source>
</evidence>
<evidence type="ECO:0000256" key="7">
    <source>
        <dbReference type="PIRSR" id="PIRSR601577-2"/>
    </source>
</evidence>
<dbReference type="InterPro" id="IPR001577">
    <property type="entry name" value="Peptidase_M8"/>
</dbReference>
<feature type="compositionally biased region" description="Pro residues" evidence="8">
    <location>
        <begin position="618"/>
        <end position="639"/>
    </location>
</feature>
<keyword evidence="2" id="KW-0645">Protease</keyword>
<comment type="similarity">
    <text evidence="1">Belongs to the peptidase M8 family.</text>
</comment>
<comment type="cofactor">
    <cofactor evidence="7">
        <name>Zn(2+)</name>
        <dbReference type="ChEBI" id="CHEBI:29105"/>
    </cofactor>
    <text evidence="7">Binds 1 zinc ion per subunit.</text>
</comment>
<organism evidence="11 12">
    <name type="scientific">Chloropicon roscoffensis</name>
    <dbReference type="NCBI Taxonomy" id="1461544"/>
    <lineage>
        <taxon>Eukaryota</taxon>
        <taxon>Viridiplantae</taxon>
        <taxon>Chlorophyta</taxon>
        <taxon>Chloropicophyceae</taxon>
        <taxon>Chloropicales</taxon>
        <taxon>Chloropicaceae</taxon>
        <taxon>Chloropicon</taxon>
    </lineage>
</organism>
<dbReference type="Gene3D" id="3.10.170.20">
    <property type="match status" value="1"/>
</dbReference>
<feature type="region of interest" description="Disordered" evidence="8">
    <location>
        <begin position="618"/>
        <end position="644"/>
    </location>
</feature>
<evidence type="ECO:0000256" key="6">
    <source>
        <dbReference type="ARBA" id="ARBA00023049"/>
    </source>
</evidence>
<keyword evidence="12" id="KW-1185">Reference proteome</keyword>
<dbReference type="GO" id="GO:0046872">
    <property type="term" value="F:metal ion binding"/>
    <property type="evidence" value="ECO:0007669"/>
    <property type="project" value="UniProtKB-KW"/>
</dbReference>
<keyword evidence="6 7" id="KW-0482">Metalloprotease</keyword>
<dbReference type="PANTHER" id="PTHR10942">
    <property type="entry name" value="LEISHMANOLYSIN-LIKE PEPTIDASE"/>
    <property type="match status" value="1"/>
</dbReference>
<dbReference type="GO" id="GO:0016020">
    <property type="term" value="C:membrane"/>
    <property type="evidence" value="ECO:0007669"/>
    <property type="project" value="InterPro"/>
</dbReference>
<evidence type="ECO:0000256" key="9">
    <source>
        <dbReference type="SAM" id="SignalP"/>
    </source>
</evidence>
<evidence type="ECO:0000313" key="11">
    <source>
        <dbReference type="EMBL" id="WZN63090.1"/>
    </source>
</evidence>
<evidence type="ECO:0000256" key="4">
    <source>
        <dbReference type="ARBA" id="ARBA00022801"/>
    </source>
</evidence>
<dbReference type="InterPro" id="IPR000742">
    <property type="entry name" value="EGF"/>
</dbReference>
<dbReference type="GO" id="GO:0005737">
    <property type="term" value="C:cytoplasm"/>
    <property type="evidence" value="ECO:0007669"/>
    <property type="project" value="TreeGrafter"/>
</dbReference>
<keyword evidence="4" id="KW-0378">Hydrolase</keyword>
<feature type="signal peptide" evidence="9">
    <location>
        <begin position="1"/>
        <end position="27"/>
    </location>
</feature>
<dbReference type="Gene3D" id="2.10.25.10">
    <property type="entry name" value="Laminin"/>
    <property type="match status" value="1"/>
</dbReference>
<feature type="binding site" evidence="7">
    <location>
        <position position="234"/>
    </location>
    <ligand>
        <name>Zn(2+)</name>
        <dbReference type="ChEBI" id="CHEBI:29105"/>
        <note>catalytic</note>
    </ligand>
</feature>
<keyword evidence="9" id="KW-0732">Signal</keyword>
<dbReference type="Gene3D" id="3.90.132.10">
    <property type="entry name" value="Leishmanolysin , domain 2"/>
    <property type="match status" value="1"/>
</dbReference>
<dbReference type="AlphaFoldDB" id="A0AAX4PAV3"/>
<accession>A0AAX4PAV3</accession>
<keyword evidence="3 7" id="KW-0479">Metal-binding</keyword>
<dbReference type="Pfam" id="PF01457">
    <property type="entry name" value="Peptidase_M8"/>
    <property type="match status" value="1"/>
</dbReference>
<evidence type="ECO:0000259" key="10">
    <source>
        <dbReference type="PROSITE" id="PS01186"/>
    </source>
</evidence>
<protein>
    <submittedName>
        <fullName evidence="11">Leishmanolysin-like peptidase</fullName>
    </submittedName>
</protein>
<proteinExistence type="inferred from homology"/>
<sequence length="805" mass="85830">MAPLASVALWLVLGYATLLLGWMPATCEESTSPQTYNTFDLDSSTVRFRAFYSLEDTALPTESKQFLQEWLVPQALEWFQQRFTIRKPVVGSVKLRRECQSSVRWGYAKVGEVVEESQSFEACLAYDSNQCGVATVPSSHYSSQTFCASDSPLDCQTTEHGDGVDGADVLIYVTHVSSPTCSLIPGAPSHAEFCKVDQKGRPVAANLNFCPGTFTTDASERSALLASTVRSVLHALVFDKRLIPDFVDAEGTGERWPDPLVESFGSGRKQVTLRTGAAMAAARSHFGCEELQGLEVENSNKFNNMLLLEERVFHGEAMSSGATRYREGLVFSELTYAVVKDTGWFELVPGSAHAAKTLTFGRLGGCLGATGICDPTTGAPPLHSGLCSSDNSELRSSPSIDQDQIDGLELTSCTFDFRQVGTCAAADDMDGCKIVEPGQISCSSSVDALQESSGVYHEMAKRGWTFGENGGCVSSTLSRRKLGDSSLMWQASGSECHEMKCQAVVESGQRLQGLFVKVQNGTLASWVRCPSGAALGLEEFGFLGPGALLCPDNAEACGVLGTCPNGCSGRGNCVDSKCECFDGYGGADCGQPSKCWKASDCGSNGICDAQTSLCIYLPPPSPPPPPPPPPVTRPPPPASPAGELRGKASVVGWLRGCRVFVDRDGDGAFDSASEPSSVTDTTGLYIIKHSPNYSPDDLHIHEDFDASKVAVLVEASEGCVDETTGLKLQSDLRGGVEDGRVSPSTDLSIHLRQLGKNATEAEESLLRVAGIANTDAGMIPDVVEILRSLGDQTTHTRASLQVSIR</sequence>
<keyword evidence="5 7" id="KW-0862">Zinc</keyword>
<dbReference type="Proteomes" id="UP001472866">
    <property type="component" value="Chromosome 07"/>
</dbReference>
<dbReference type="PANTHER" id="PTHR10942:SF0">
    <property type="entry name" value="LEISHMANOLYSIN-LIKE PEPTIDASE"/>
    <property type="match status" value="1"/>
</dbReference>
<dbReference type="PROSITE" id="PS01186">
    <property type="entry name" value="EGF_2"/>
    <property type="match status" value="1"/>
</dbReference>
<feature type="domain" description="EGF-like" evidence="10">
    <location>
        <begin position="578"/>
        <end position="589"/>
    </location>
</feature>
<evidence type="ECO:0000256" key="8">
    <source>
        <dbReference type="SAM" id="MobiDB-lite"/>
    </source>
</evidence>
<evidence type="ECO:0000256" key="2">
    <source>
        <dbReference type="ARBA" id="ARBA00022670"/>
    </source>
</evidence>
<dbReference type="EMBL" id="CP151507">
    <property type="protein sequence ID" value="WZN63090.1"/>
    <property type="molecule type" value="Genomic_DNA"/>
</dbReference>
<name>A0AAX4PAV3_9CHLO</name>
<evidence type="ECO:0000256" key="1">
    <source>
        <dbReference type="ARBA" id="ARBA00005860"/>
    </source>
</evidence>
<gene>
    <name evidence="11" type="ORF">HKI87_07g46350</name>
</gene>
<reference evidence="11 12" key="1">
    <citation type="submission" date="2024-03" db="EMBL/GenBank/DDBJ databases">
        <title>Complete genome sequence of the green alga Chloropicon roscoffensis RCC1871.</title>
        <authorList>
            <person name="Lemieux C."/>
            <person name="Pombert J.-F."/>
            <person name="Otis C."/>
            <person name="Turmel M."/>
        </authorList>
    </citation>
    <scope>NUCLEOTIDE SEQUENCE [LARGE SCALE GENOMIC DNA]</scope>
    <source>
        <strain evidence="11 12">RCC1871</strain>
    </source>
</reference>
<dbReference type="GO" id="GO:0007155">
    <property type="term" value="P:cell adhesion"/>
    <property type="evidence" value="ECO:0007669"/>
    <property type="project" value="InterPro"/>
</dbReference>
<feature type="chain" id="PRO_5043500692" evidence="9">
    <location>
        <begin position="28"/>
        <end position="805"/>
    </location>
</feature>
<dbReference type="GO" id="GO:0006508">
    <property type="term" value="P:proteolysis"/>
    <property type="evidence" value="ECO:0007669"/>
    <property type="project" value="UniProtKB-KW"/>
</dbReference>
<dbReference type="GO" id="GO:0004222">
    <property type="term" value="F:metalloendopeptidase activity"/>
    <property type="evidence" value="ECO:0007669"/>
    <property type="project" value="InterPro"/>
</dbReference>